<keyword evidence="1" id="KW-1015">Disulfide bond</keyword>
<dbReference type="AlphaFoldDB" id="A0A9Q1BSL3"/>
<protein>
    <recommendedName>
        <fullName evidence="3">Ig-like domain-containing protein</fullName>
    </recommendedName>
</protein>
<dbReference type="SUPFAM" id="SSF48726">
    <property type="entry name" value="Immunoglobulin"/>
    <property type="match status" value="3"/>
</dbReference>
<dbReference type="Pfam" id="PF08205">
    <property type="entry name" value="C2-set_2"/>
    <property type="match status" value="3"/>
</dbReference>
<dbReference type="InterPro" id="IPR007110">
    <property type="entry name" value="Ig-like_dom"/>
</dbReference>
<dbReference type="PANTHER" id="PTHR21261:SF15">
    <property type="entry name" value="BEATEN PATH IIIA, ISOFORM D-RELATED"/>
    <property type="match status" value="1"/>
</dbReference>
<dbReference type="PANTHER" id="PTHR21261">
    <property type="entry name" value="BEAT PROTEIN"/>
    <property type="match status" value="1"/>
</dbReference>
<evidence type="ECO:0000259" key="3">
    <source>
        <dbReference type="PROSITE" id="PS50835"/>
    </source>
</evidence>
<feature type="domain" description="Ig-like" evidence="3">
    <location>
        <begin position="322"/>
        <end position="415"/>
    </location>
</feature>
<keyword evidence="2" id="KW-0472">Membrane</keyword>
<proteinExistence type="predicted"/>
<keyword evidence="5" id="KW-1185">Reference proteome</keyword>
<dbReference type="Gene3D" id="2.60.40.10">
    <property type="entry name" value="Immunoglobulins"/>
    <property type="match status" value="5"/>
</dbReference>
<keyword evidence="2" id="KW-1133">Transmembrane helix</keyword>
<comment type="caution">
    <text evidence="4">The sequence shown here is derived from an EMBL/GenBank/DDBJ whole genome shotgun (WGS) entry which is preliminary data.</text>
</comment>
<evidence type="ECO:0000256" key="1">
    <source>
        <dbReference type="ARBA" id="ARBA00023157"/>
    </source>
</evidence>
<reference evidence="4" key="1">
    <citation type="submission" date="2021-10" db="EMBL/GenBank/DDBJ databases">
        <title>Tropical sea cucumber genome reveals ecological adaptation and Cuvierian tubules defense mechanism.</title>
        <authorList>
            <person name="Chen T."/>
        </authorList>
    </citation>
    <scope>NUCLEOTIDE SEQUENCE</scope>
    <source>
        <strain evidence="4">Nanhai2018</strain>
        <tissue evidence="4">Muscle</tissue>
    </source>
</reference>
<gene>
    <name evidence="4" type="ORF">HOLleu_25256</name>
</gene>
<dbReference type="EMBL" id="JAIZAY010000012">
    <property type="protein sequence ID" value="KAJ8031899.1"/>
    <property type="molecule type" value="Genomic_DNA"/>
</dbReference>
<feature type="transmembrane region" description="Helical" evidence="2">
    <location>
        <begin position="542"/>
        <end position="563"/>
    </location>
</feature>
<dbReference type="Proteomes" id="UP001152320">
    <property type="component" value="Chromosome 12"/>
</dbReference>
<organism evidence="4 5">
    <name type="scientific">Holothuria leucospilota</name>
    <name type="common">Black long sea cucumber</name>
    <name type="synonym">Mertensiothuria leucospilota</name>
    <dbReference type="NCBI Taxonomy" id="206669"/>
    <lineage>
        <taxon>Eukaryota</taxon>
        <taxon>Metazoa</taxon>
        <taxon>Echinodermata</taxon>
        <taxon>Eleutherozoa</taxon>
        <taxon>Echinozoa</taxon>
        <taxon>Holothuroidea</taxon>
        <taxon>Aspidochirotacea</taxon>
        <taxon>Aspidochirotida</taxon>
        <taxon>Holothuriidae</taxon>
        <taxon>Holothuria</taxon>
    </lineage>
</organism>
<accession>A0A9Q1BSL3</accession>
<dbReference type="PROSITE" id="PS50835">
    <property type="entry name" value="IG_LIKE"/>
    <property type="match status" value="4"/>
</dbReference>
<evidence type="ECO:0000313" key="4">
    <source>
        <dbReference type="EMBL" id="KAJ8031899.1"/>
    </source>
</evidence>
<feature type="domain" description="Ig-like" evidence="3">
    <location>
        <begin position="1"/>
        <end position="99"/>
    </location>
</feature>
<dbReference type="InterPro" id="IPR036179">
    <property type="entry name" value="Ig-like_dom_sf"/>
</dbReference>
<keyword evidence="2" id="KW-0812">Transmembrane</keyword>
<sequence length="579" mass="64319">MLLSVNGLEVFNTIYVPEQEEFNITCHALLARPAANLTWIINGLSINQSFTIDPPAKPMCPSDSFNTTSTMSYFVDEDQETISCIGTQDIHSKQAANVTVITYVMPSTFLSFNGTNVSKELTYVAENSDEIITCHVIDSRPTFNLTWMINQKVAKPQNYETINYQKFGNRSDSISRLHFRAEKVYQSVSCITTYEAANVTSAVSAEFFTYVPPSSKYLLINGRANSLGTIYVDQTEVIICTCNALGARPKVDFAWKIDERPVESGMIVDSSFPQQRNTFYSTSTLKLVETVKENITVTCIIRLKVAAMEQVIIGTISTYVKPTVFLSINGREVVDFIYVPGVVDVNISCYATGARPAAEITWLLNGESVSSENFRTVVKPTQENRTDSSSVFQFQAEKDNDTVTCSSRLDRAGITQNTTGKVVIYVIPRLTLLLNGRNSTNGTVNITRSEGINASCYTLGGKPAVNLSWLINNKKMDNLDKQVKMSFKKTKAENNTFHSFSTIQFKPQGKQGSVTCVMSSVTGHEAQLERKFLIIDGNFKPAWIVLCVIVGFTAVLAYGSYYIKNKLKDARELSLGRNE</sequence>
<feature type="domain" description="Ig-like" evidence="3">
    <location>
        <begin position="106"/>
        <end position="200"/>
    </location>
</feature>
<evidence type="ECO:0000313" key="5">
    <source>
        <dbReference type="Proteomes" id="UP001152320"/>
    </source>
</evidence>
<dbReference type="InterPro" id="IPR013783">
    <property type="entry name" value="Ig-like_fold"/>
</dbReference>
<dbReference type="OrthoDB" id="6419989at2759"/>
<evidence type="ECO:0000256" key="2">
    <source>
        <dbReference type="SAM" id="Phobius"/>
    </source>
</evidence>
<name>A0A9Q1BSL3_HOLLE</name>
<dbReference type="InterPro" id="IPR013162">
    <property type="entry name" value="CD80_C2-set"/>
</dbReference>
<feature type="domain" description="Ig-like" evidence="3">
    <location>
        <begin position="428"/>
        <end position="529"/>
    </location>
</feature>